<feature type="transmembrane region" description="Helical" evidence="2">
    <location>
        <begin position="6"/>
        <end position="34"/>
    </location>
</feature>
<name>A0A934RF61_9BACT</name>
<feature type="region of interest" description="Disordered" evidence="1">
    <location>
        <begin position="115"/>
        <end position="135"/>
    </location>
</feature>
<protein>
    <recommendedName>
        <fullName evidence="5">NfeD-like C-terminal domain-containing protein</fullName>
    </recommendedName>
</protein>
<dbReference type="RefSeq" id="WP_200280525.1">
    <property type="nucleotide sequence ID" value="NZ_JAENII010000010.1"/>
</dbReference>
<organism evidence="3 4">
    <name type="scientific">Haloferula rosea</name>
    <dbReference type="NCBI Taxonomy" id="490093"/>
    <lineage>
        <taxon>Bacteria</taxon>
        <taxon>Pseudomonadati</taxon>
        <taxon>Verrucomicrobiota</taxon>
        <taxon>Verrucomicrobiia</taxon>
        <taxon>Verrucomicrobiales</taxon>
        <taxon>Verrucomicrobiaceae</taxon>
        <taxon>Haloferula</taxon>
    </lineage>
</organism>
<dbReference type="AlphaFoldDB" id="A0A934RF61"/>
<evidence type="ECO:0000313" key="3">
    <source>
        <dbReference type="EMBL" id="MBK1828011.1"/>
    </source>
</evidence>
<keyword evidence="2" id="KW-0812">Transmembrane</keyword>
<accession>A0A934RF61</accession>
<reference evidence="3" key="1">
    <citation type="submission" date="2021-01" db="EMBL/GenBank/DDBJ databases">
        <title>Modified the classification status of verrucomicrobia.</title>
        <authorList>
            <person name="Feng X."/>
        </authorList>
    </citation>
    <scope>NUCLEOTIDE SEQUENCE</scope>
    <source>
        <strain evidence="3">KCTC 22201</strain>
    </source>
</reference>
<evidence type="ECO:0000313" key="4">
    <source>
        <dbReference type="Proteomes" id="UP000658278"/>
    </source>
</evidence>
<sequence length="135" mass="14533">MIDPLLVVGILVGLVVLCVAVELILIFGHGLSFFSSSYRWWRARREGTTVIEITHMLQCHLLSGTLNVGTELVVGANHEWDGDTLKRLGVSGVPFPEGCILTVVRIHSDGIEVRPATHSSSSAPSTTAAGSSRRK</sequence>
<comment type="caution">
    <text evidence="3">The sequence shown here is derived from an EMBL/GenBank/DDBJ whole genome shotgun (WGS) entry which is preliminary data.</text>
</comment>
<keyword evidence="2" id="KW-0472">Membrane</keyword>
<dbReference type="Proteomes" id="UP000658278">
    <property type="component" value="Unassembled WGS sequence"/>
</dbReference>
<proteinExistence type="predicted"/>
<evidence type="ECO:0000256" key="2">
    <source>
        <dbReference type="SAM" id="Phobius"/>
    </source>
</evidence>
<keyword evidence="2" id="KW-1133">Transmembrane helix</keyword>
<keyword evidence="4" id="KW-1185">Reference proteome</keyword>
<feature type="compositionally biased region" description="Low complexity" evidence="1">
    <location>
        <begin position="116"/>
        <end position="135"/>
    </location>
</feature>
<evidence type="ECO:0008006" key="5">
    <source>
        <dbReference type="Google" id="ProtNLM"/>
    </source>
</evidence>
<dbReference type="EMBL" id="JAENII010000010">
    <property type="protein sequence ID" value="MBK1828011.1"/>
    <property type="molecule type" value="Genomic_DNA"/>
</dbReference>
<gene>
    <name evidence="3" type="ORF">JIN81_13350</name>
</gene>
<evidence type="ECO:0000256" key="1">
    <source>
        <dbReference type="SAM" id="MobiDB-lite"/>
    </source>
</evidence>